<dbReference type="HOGENOM" id="CLU_985864_0_0_11"/>
<dbReference type="STRING" id="590998.Celf_3638"/>
<feature type="domain" description="HTH tetR-type" evidence="3">
    <location>
        <begin position="15"/>
        <end position="79"/>
    </location>
</feature>
<reference evidence="4 5" key="1">
    <citation type="submission" date="2011-04" db="EMBL/GenBank/DDBJ databases">
        <title>Complete sequence of Cellulomonas fimi ATCC 484.</title>
        <authorList>
            <consortium name="US DOE Joint Genome Institute"/>
            <person name="Lucas S."/>
            <person name="Han J."/>
            <person name="Lapidus A."/>
            <person name="Cheng J.-F."/>
            <person name="Goodwin L."/>
            <person name="Pitluck S."/>
            <person name="Peters L."/>
            <person name="Chertkov O."/>
            <person name="Detter J.C."/>
            <person name="Han C."/>
            <person name="Tapia R."/>
            <person name="Land M."/>
            <person name="Hauser L."/>
            <person name="Kyrpides N."/>
            <person name="Ivanova N."/>
            <person name="Ovchinnikova G."/>
            <person name="Pagani I."/>
            <person name="Mead D."/>
            <person name="Brumm P."/>
            <person name="Woyke T."/>
        </authorList>
    </citation>
    <scope>NUCLEOTIDE SEQUENCE [LARGE SCALE GENOMIC DNA]</scope>
    <source>
        <strain evidence="5">ATCC 484 / DSM 20113 / JCM 1341 / NBRC 15513 / NCIMB 8980 / NCTC 7547</strain>
    </source>
</reference>
<dbReference type="AlphaFoldDB" id="F4H3S9"/>
<keyword evidence="1 2" id="KW-0238">DNA-binding</keyword>
<dbReference type="KEGG" id="cfi:Celf_3638"/>
<dbReference type="InterPro" id="IPR001647">
    <property type="entry name" value="HTH_TetR"/>
</dbReference>
<evidence type="ECO:0000256" key="1">
    <source>
        <dbReference type="ARBA" id="ARBA00023125"/>
    </source>
</evidence>
<protein>
    <submittedName>
        <fullName evidence="4">Regulatory protein TetR</fullName>
    </submittedName>
</protein>
<sequence length="282" mass="30676">MQTRTVPDERQRPPTDAAERVVAAAVGLARERGLTVGLDRISLEEAIAASGVSRATAYRRWPSKTDFLRQVLLRIVQAARLEPESDEDIAAIRGLVTEHRDRLATPEGWRTVVVEGLRISTDSDFRRLATSPVWRDHLALRATCASLPAGDLRDAVAAELAAAERAFTERRAAVYGALPRMLGYRLVPWLGDDGFTLMAETTGALMAGLVGRAAILPPRAPTTMRAFGSAVASSWTTESYSVVATILAFLEPDPAVSWGPERVDAAIAASYELERTARSLRR</sequence>
<dbReference type="PROSITE" id="PS50977">
    <property type="entry name" value="HTH_TETR_2"/>
    <property type="match status" value="1"/>
</dbReference>
<keyword evidence="5" id="KW-1185">Reference proteome</keyword>
<dbReference type="InterPro" id="IPR009057">
    <property type="entry name" value="Homeodomain-like_sf"/>
</dbReference>
<dbReference type="SUPFAM" id="SSF46689">
    <property type="entry name" value="Homeodomain-like"/>
    <property type="match status" value="1"/>
</dbReference>
<dbReference type="Gene3D" id="1.10.357.10">
    <property type="entry name" value="Tetracycline Repressor, domain 2"/>
    <property type="match status" value="1"/>
</dbReference>
<evidence type="ECO:0000313" key="4">
    <source>
        <dbReference type="EMBL" id="AEE47745.1"/>
    </source>
</evidence>
<name>F4H3S9_CELFA</name>
<dbReference type="GO" id="GO:0003677">
    <property type="term" value="F:DNA binding"/>
    <property type="evidence" value="ECO:0007669"/>
    <property type="project" value="UniProtKB-UniRule"/>
</dbReference>
<gene>
    <name evidence="4" type="ordered locus">Celf_3638</name>
</gene>
<evidence type="ECO:0000256" key="2">
    <source>
        <dbReference type="PROSITE-ProRule" id="PRU00335"/>
    </source>
</evidence>
<dbReference type="eggNOG" id="COG1309">
    <property type="taxonomic scope" value="Bacteria"/>
</dbReference>
<accession>F4H3S9</accession>
<feature type="DNA-binding region" description="H-T-H motif" evidence="2">
    <location>
        <begin position="42"/>
        <end position="61"/>
    </location>
</feature>
<dbReference type="Proteomes" id="UP000008460">
    <property type="component" value="Chromosome"/>
</dbReference>
<dbReference type="EMBL" id="CP002666">
    <property type="protein sequence ID" value="AEE47745.1"/>
    <property type="molecule type" value="Genomic_DNA"/>
</dbReference>
<evidence type="ECO:0000259" key="3">
    <source>
        <dbReference type="PROSITE" id="PS50977"/>
    </source>
</evidence>
<organism evidence="4 5">
    <name type="scientific">Cellulomonas fimi (strain ATCC 484 / DSM 20113 / JCM 1341 / CCUG 24087 / LMG 16345 / NBRC 15513 / NCIMB 8980 / NCTC 7547 / NRS-133)</name>
    <dbReference type="NCBI Taxonomy" id="590998"/>
    <lineage>
        <taxon>Bacteria</taxon>
        <taxon>Bacillati</taxon>
        <taxon>Actinomycetota</taxon>
        <taxon>Actinomycetes</taxon>
        <taxon>Micrococcales</taxon>
        <taxon>Cellulomonadaceae</taxon>
        <taxon>Cellulomonas</taxon>
    </lineage>
</organism>
<evidence type="ECO:0000313" key="5">
    <source>
        <dbReference type="Proteomes" id="UP000008460"/>
    </source>
</evidence>
<proteinExistence type="predicted"/>